<keyword evidence="2" id="KW-0472">Membrane</keyword>
<gene>
    <name evidence="3" type="ORF">GCM10007927_42350</name>
</gene>
<proteinExistence type="predicted"/>
<keyword evidence="2" id="KW-0812">Transmembrane</keyword>
<keyword evidence="2" id="KW-1133">Transmembrane helix</keyword>
<feature type="compositionally biased region" description="Polar residues" evidence="1">
    <location>
        <begin position="1"/>
        <end position="18"/>
    </location>
</feature>
<feature type="region of interest" description="Disordered" evidence="1">
    <location>
        <begin position="1"/>
        <end position="25"/>
    </location>
</feature>
<reference evidence="3" key="1">
    <citation type="journal article" date="2014" name="Int. J. Syst. Evol. Microbiol.">
        <title>Complete genome of a new Firmicutes species belonging to the dominant human colonic microbiota ('Ruminococcus bicirculans') reveals two chromosomes and a selective capacity to utilize plant glucans.</title>
        <authorList>
            <consortium name="NISC Comparative Sequencing Program"/>
            <person name="Wegmann U."/>
            <person name="Louis P."/>
            <person name="Goesmann A."/>
            <person name="Henrissat B."/>
            <person name="Duncan S.H."/>
            <person name="Flint H.J."/>
        </authorList>
    </citation>
    <scope>NUCLEOTIDE SEQUENCE</scope>
    <source>
        <strain evidence="3">NBRC 109915</strain>
    </source>
</reference>
<evidence type="ECO:0000313" key="3">
    <source>
        <dbReference type="EMBL" id="GLQ29431.1"/>
    </source>
</evidence>
<evidence type="ECO:0000313" key="4">
    <source>
        <dbReference type="Proteomes" id="UP001161388"/>
    </source>
</evidence>
<keyword evidence="4" id="KW-1185">Reference proteome</keyword>
<evidence type="ECO:0000256" key="1">
    <source>
        <dbReference type="SAM" id="MobiDB-lite"/>
    </source>
</evidence>
<dbReference type="EMBL" id="BSNL01000024">
    <property type="protein sequence ID" value="GLQ29431.1"/>
    <property type="molecule type" value="Genomic_DNA"/>
</dbReference>
<reference evidence="3" key="2">
    <citation type="submission" date="2023-01" db="EMBL/GenBank/DDBJ databases">
        <title>Draft genome sequence of Sulfitobacter pacificus strain NBRC 109915.</title>
        <authorList>
            <person name="Sun Q."/>
            <person name="Mori K."/>
        </authorList>
    </citation>
    <scope>NUCLEOTIDE SEQUENCE</scope>
    <source>
        <strain evidence="3">NBRC 109915</strain>
    </source>
</reference>
<protein>
    <submittedName>
        <fullName evidence="3">Uncharacterized protein</fullName>
    </submittedName>
</protein>
<feature type="region of interest" description="Disordered" evidence="1">
    <location>
        <begin position="127"/>
        <end position="146"/>
    </location>
</feature>
<evidence type="ECO:0000256" key="2">
    <source>
        <dbReference type="SAM" id="Phobius"/>
    </source>
</evidence>
<accession>A0ABQ5VQS7</accession>
<comment type="caution">
    <text evidence="3">The sequence shown here is derived from an EMBL/GenBank/DDBJ whole genome shotgun (WGS) entry which is preliminary data.</text>
</comment>
<organism evidence="3 4">
    <name type="scientific">Sulfitobacter pacificus</name>
    <dbReference type="NCBI Taxonomy" id="1499314"/>
    <lineage>
        <taxon>Bacteria</taxon>
        <taxon>Pseudomonadati</taxon>
        <taxon>Pseudomonadota</taxon>
        <taxon>Alphaproteobacteria</taxon>
        <taxon>Rhodobacterales</taxon>
        <taxon>Roseobacteraceae</taxon>
        <taxon>Sulfitobacter</taxon>
    </lineage>
</organism>
<dbReference type="Proteomes" id="UP001161388">
    <property type="component" value="Unassembled WGS sequence"/>
</dbReference>
<sequence>MDSNASVGQRGEYTTNLTGPDKKAEKPSDIGYIEVMIRFVGITIGLVILTVGGGIGLSNAHGSAGKAAISSPEPFAPDNAELGRLAWPVESAQTAETPTAEEMSNIVSKDVSRANVLRWRLFGSELAPETGHRPKSRGNTTTHTAHASGDLVFDAPVIPREVKPAAASMPQARRVAEPRTVPMPAVKQRSMNNQPNPGFLIGVFR</sequence>
<feature type="transmembrane region" description="Helical" evidence="2">
    <location>
        <begin position="35"/>
        <end position="57"/>
    </location>
</feature>
<name>A0ABQ5VQS7_9RHOB</name>